<keyword evidence="4" id="KW-0297">G-protein coupled receptor</keyword>
<feature type="region of interest" description="Disordered" evidence="8">
    <location>
        <begin position="40"/>
        <end position="67"/>
    </location>
</feature>
<dbReference type="InterPro" id="IPR019427">
    <property type="entry name" value="7TM_GPCR_serpentine_rcpt_Srw"/>
</dbReference>
<keyword evidence="2 9" id="KW-0812">Transmembrane</keyword>
<feature type="domain" description="G-protein coupled receptors family 1 profile" evidence="10">
    <location>
        <begin position="1"/>
        <end position="138"/>
    </location>
</feature>
<evidence type="ECO:0000256" key="5">
    <source>
        <dbReference type="ARBA" id="ARBA00023136"/>
    </source>
</evidence>
<feature type="region of interest" description="Disordered" evidence="8">
    <location>
        <begin position="1"/>
        <end position="28"/>
    </location>
</feature>
<evidence type="ECO:0000256" key="3">
    <source>
        <dbReference type="ARBA" id="ARBA00022989"/>
    </source>
</evidence>
<keyword evidence="12" id="KW-1185">Reference proteome</keyword>
<feature type="compositionally biased region" description="Polar residues" evidence="8">
    <location>
        <begin position="1"/>
        <end position="11"/>
    </location>
</feature>
<evidence type="ECO:0000256" key="2">
    <source>
        <dbReference type="ARBA" id="ARBA00022692"/>
    </source>
</evidence>
<evidence type="ECO:0000256" key="6">
    <source>
        <dbReference type="ARBA" id="ARBA00023170"/>
    </source>
</evidence>
<accession>A0AA88XYI8</accession>
<dbReference type="CDD" id="cd00637">
    <property type="entry name" value="7tm_classA_rhodopsin-like"/>
    <property type="match status" value="1"/>
</dbReference>
<dbReference type="EMBL" id="VSWD01000008">
    <property type="protein sequence ID" value="KAK3094348.1"/>
    <property type="molecule type" value="Genomic_DNA"/>
</dbReference>
<comment type="caution">
    <text evidence="11">The sequence shown here is derived from an EMBL/GenBank/DDBJ whole genome shotgun (WGS) entry which is preliminary data.</text>
</comment>
<dbReference type="AlphaFoldDB" id="A0AA88XYI8"/>
<gene>
    <name evidence="11" type="ORF">FSP39_000648</name>
</gene>
<dbReference type="PANTHER" id="PTHR45695">
    <property type="entry name" value="LEUCOKININ RECEPTOR-RELATED"/>
    <property type="match status" value="1"/>
</dbReference>
<comment type="subcellular location">
    <subcellularLocation>
        <location evidence="1">Membrane</location>
        <topology evidence="1">Multi-pass membrane protein</topology>
    </subcellularLocation>
</comment>
<dbReference type="SUPFAM" id="SSF81321">
    <property type="entry name" value="Family A G protein-coupled receptor-like"/>
    <property type="match status" value="1"/>
</dbReference>
<dbReference type="PANTHER" id="PTHR45695:SF9">
    <property type="entry name" value="LEUCOKININ RECEPTOR"/>
    <property type="match status" value="1"/>
</dbReference>
<evidence type="ECO:0000256" key="9">
    <source>
        <dbReference type="SAM" id="Phobius"/>
    </source>
</evidence>
<protein>
    <recommendedName>
        <fullName evidence="10">G-protein coupled receptors family 1 profile domain-containing protein</fullName>
    </recommendedName>
</protein>
<feature type="transmembrane region" description="Helical" evidence="9">
    <location>
        <begin position="77"/>
        <end position="101"/>
    </location>
</feature>
<sequence>MDQQLTQVTSVDDSREMNHMEYTTNTTNNLESAMRKAVEKGQGEFDRRGKSDNQIKKRNDSSRDQHEKINRKIKHKFTLMFMLITIIFLICYIPKVIIMLFEAMNKTFWESFSDRERAGVLFIYRMFIINNVSNPFVYAFLDLKFKNELKQLCCRN</sequence>
<dbReference type="PROSITE" id="PS50262">
    <property type="entry name" value="G_PROTEIN_RECEP_F1_2"/>
    <property type="match status" value="1"/>
</dbReference>
<organism evidence="11 12">
    <name type="scientific">Pinctada imbricata</name>
    <name type="common">Atlantic pearl-oyster</name>
    <name type="synonym">Pinctada martensii</name>
    <dbReference type="NCBI Taxonomy" id="66713"/>
    <lineage>
        <taxon>Eukaryota</taxon>
        <taxon>Metazoa</taxon>
        <taxon>Spiralia</taxon>
        <taxon>Lophotrochozoa</taxon>
        <taxon>Mollusca</taxon>
        <taxon>Bivalvia</taxon>
        <taxon>Autobranchia</taxon>
        <taxon>Pteriomorphia</taxon>
        <taxon>Pterioida</taxon>
        <taxon>Pterioidea</taxon>
        <taxon>Pteriidae</taxon>
        <taxon>Pinctada</taxon>
    </lineage>
</organism>
<evidence type="ECO:0000313" key="11">
    <source>
        <dbReference type="EMBL" id="KAK3094348.1"/>
    </source>
</evidence>
<dbReference type="Gene3D" id="1.20.1070.10">
    <property type="entry name" value="Rhodopsin 7-helix transmembrane proteins"/>
    <property type="match status" value="1"/>
</dbReference>
<dbReference type="Pfam" id="PF10324">
    <property type="entry name" value="7TM_GPCR_Srw"/>
    <property type="match status" value="1"/>
</dbReference>
<feature type="transmembrane region" description="Helical" evidence="9">
    <location>
        <begin position="121"/>
        <end position="141"/>
    </location>
</feature>
<proteinExistence type="predicted"/>
<dbReference type="GO" id="GO:0008528">
    <property type="term" value="F:G protein-coupled peptide receptor activity"/>
    <property type="evidence" value="ECO:0007669"/>
    <property type="project" value="InterPro"/>
</dbReference>
<name>A0AA88XYI8_PINIB</name>
<dbReference type="Proteomes" id="UP001186944">
    <property type="component" value="Unassembled WGS sequence"/>
</dbReference>
<keyword evidence="6" id="KW-0675">Receptor</keyword>
<evidence type="ECO:0000256" key="8">
    <source>
        <dbReference type="SAM" id="MobiDB-lite"/>
    </source>
</evidence>
<evidence type="ECO:0000256" key="4">
    <source>
        <dbReference type="ARBA" id="ARBA00023040"/>
    </source>
</evidence>
<dbReference type="InterPro" id="IPR017452">
    <property type="entry name" value="GPCR_Rhodpsn_7TM"/>
</dbReference>
<keyword evidence="5 9" id="KW-0472">Membrane</keyword>
<evidence type="ECO:0000256" key="7">
    <source>
        <dbReference type="ARBA" id="ARBA00023224"/>
    </source>
</evidence>
<dbReference type="GO" id="GO:0005886">
    <property type="term" value="C:plasma membrane"/>
    <property type="evidence" value="ECO:0007669"/>
    <property type="project" value="TreeGrafter"/>
</dbReference>
<reference evidence="11" key="1">
    <citation type="submission" date="2019-08" db="EMBL/GenBank/DDBJ databases">
        <title>The improved chromosome-level genome for the pearl oyster Pinctada fucata martensii using PacBio sequencing and Hi-C.</title>
        <authorList>
            <person name="Zheng Z."/>
        </authorList>
    </citation>
    <scope>NUCLEOTIDE SEQUENCE</scope>
    <source>
        <strain evidence="11">ZZ-2019</strain>
        <tissue evidence="11">Adductor muscle</tissue>
    </source>
</reference>
<evidence type="ECO:0000259" key="10">
    <source>
        <dbReference type="PROSITE" id="PS50262"/>
    </source>
</evidence>
<keyword evidence="3 9" id="KW-1133">Transmembrane helix</keyword>
<keyword evidence="7" id="KW-0807">Transducer</keyword>
<evidence type="ECO:0000313" key="12">
    <source>
        <dbReference type="Proteomes" id="UP001186944"/>
    </source>
</evidence>
<evidence type="ECO:0000256" key="1">
    <source>
        <dbReference type="ARBA" id="ARBA00004141"/>
    </source>
</evidence>